<dbReference type="Gene3D" id="3.30.160.60">
    <property type="entry name" value="Classic Zinc Finger"/>
    <property type="match status" value="5"/>
</dbReference>
<feature type="compositionally biased region" description="Basic and acidic residues" evidence="5">
    <location>
        <begin position="839"/>
        <end position="855"/>
    </location>
</feature>
<feature type="domain" description="C2H2-type" evidence="6">
    <location>
        <begin position="506"/>
        <end position="533"/>
    </location>
</feature>
<sequence length="940" mass="107278">DSTGLCGIGVHTTTNNRKMYWCRLCNYASFEKSTIMRHQRTHTGLRPYSCTFCNLAFTTKANCERHVRKRHHHNIQPNTDVKELVYCDYELLRKARTGSLKEDQMSKIISPNTGRFFSSRSNGARHVMSKHGVVNRKGANEVIMCMKLNKTSAVKLNQQETNDEVVERKALNVQTNPSQSMGVTPKNPRFDKFEKPDKLKTQLHVNKKLIPLAKIQSFNNTVSHLYDKFDKQYKNMCEDLNLPDTEDINGSKSFIVRINNAIQALTKVFENCQASGKYQPTIYSNKPSPKIVSNHDQMMNGSNSFTQDDIAKDPDCDYAQLFADGKLNCVDDVGDNVLPAIQDTYSYSANFSKEFPAESSVKPVEQNMFNSSWETNDFTSVEDLVEFIQHPKVKPIGAESLDNDEIMEIQGEKSLNFSDKQKSPQSSISSLKSGDGWTSMSDNAVQRSHRYLKEVLNEENSMTNDSVYEEALPTMVQTSNRLFRKGNRISKVENESKAMLVTNRTRKCPKCNKVFPWASSLRRHIMTHTGLKPFMCGQCSMQFTTRSNLLRHVYRRHGLAPTEKNNDYVITLSMSQQKKLAEECSNSNVTSKDLEHKVRPIVSKEDVVLPEKNKIAVDQVKTPEVKNEGVVYNKRYACGLCGVPFANRSNLVRHLQRLHETTKDHPNFKEMLLKLDTSRHSESELDSSISDIGGRKFDRKLGIDQNILKKKNRYLPNSPNTTDSKEFKCGICFIGFTKRNNAARHIQQQHSISKNGTNFCKLIIHSKPQTASSYEEDSDAKLQTSKSTAPDLTKDIRIEVKQVDEPKVVVKTESMEEEMKEVENETQKETLEKNNCSTEDDKTKPESPIEEKTSDVSKWSGRRRLTTRKHAIKKEVQEITSNATKKNCENELPKWKGRKRSASRKRLEGEASGEFTILMQKSTESHTKRKDSNSKLRKTE</sequence>
<feature type="region of interest" description="Disordered" evidence="5">
    <location>
        <begin position="770"/>
        <end position="789"/>
    </location>
</feature>
<evidence type="ECO:0000313" key="7">
    <source>
        <dbReference type="Ensembl" id="ENSCINP00000002445.3"/>
    </source>
</evidence>
<feature type="region of interest" description="Disordered" evidence="5">
    <location>
        <begin position="814"/>
        <end position="940"/>
    </location>
</feature>
<evidence type="ECO:0000256" key="5">
    <source>
        <dbReference type="SAM" id="MobiDB-lite"/>
    </source>
</evidence>
<dbReference type="EMBL" id="EAAA01002943">
    <property type="status" value="NOT_ANNOTATED_CDS"/>
    <property type="molecule type" value="Genomic_DNA"/>
</dbReference>
<feature type="domain" description="C2H2-type" evidence="6">
    <location>
        <begin position="534"/>
        <end position="561"/>
    </location>
</feature>
<dbReference type="AlphaFoldDB" id="F7AE88"/>
<dbReference type="FunFam" id="3.30.160.60:FF:004158">
    <property type="match status" value="1"/>
</dbReference>
<organism evidence="7 8">
    <name type="scientific">Ciona intestinalis</name>
    <name type="common">Transparent sea squirt</name>
    <name type="synonym">Ascidia intestinalis</name>
    <dbReference type="NCBI Taxonomy" id="7719"/>
    <lineage>
        <taxon>Eukaryota</taxon>
        <taxon>Metazoa</taxon>
        <taxon>Chordata</taxon>
        <taxon>Tunicata</taxon>
        <taxon>Ascidiacea</taxon>
        <taxon>Phlebobranchia</taxon>
        <taxon>Cionidae</taxon>
        <taxon>Ciona</taxon>
    </lineage>
</organism>
<dbReference type="PANTHER" id="PTHR46451">
    <property type="entry name" value="RAS-RESPONSIVE ELEMENT-BINDING PROTEIN 1"/>
    <property type="match status" value="1"/>
</dbReference>
<dbReference type="HOGENOM" id="CLU_312303_0_0_1"/>
<dbReference type="Proteomes" id="UP000008144">
    <property type="component" value="Chromosome 9"/>
</dbReference>
<dbReference type="STRING" id="7719.ENSCINP00000002445"/>
<dbReference type="GO" id="GO:0008270">
    <property type="term" value="F:zinc ion binding"/>
    <property type="evidence" value="ECO:0007669"/>
    <property type="project" value="UniProtKB-KW"/>
</dbReference>
<feature type="domain" description="C2H2-type" evidence="6">
    <location>
        <begin position="636"/>
        <end position="664"/>
    </location>
</feature>
<dbReference type="FunFam" id="3.30.160.60:FF:000446">
    <property type="entry name" value="Zinc finger protein"/>
    <property type="match status" value="1"/>
</dbReference>
<feature type="compositionally biased region" description="Basic and acidic residues" evidence="5">
    <location>
        <begin position="923"/>
        <end position="940"/>
    </location>
</feature>
<evidence type="ECO:0000256" key="3">
    <source>
        <dbReference type="ARBA" id="ARBA00022833"/>
    </source>
</evidence>
<dbReference type="PANTHER" id="PTHR46451:SF1">
    <property type="entry name" value="RAS-RESPONSIVE ELEMENT-BINDING PROTEIN 1"/>
    <property type="match status" value="1"/>
</dbReference>
<dbReference type="GeneTree" id="ENSGT00940000170096"/>
<keyword evidence="2 4" id="KW-0863">Zinc-finger</keyword>
<feature type="domain" description="C2H2-type" evidence="6">
    <location>
        <begin position="48"/>
        <end position="77"/>
    </location>
</feature>
<keyword evidence="8" id="KW-1185">Reference proteome</keyword>
<dbReference type="InterPro" id="IPR052795">
    <property type="entry name" value="RREB1"/>
</dbReference>
<accession>F7AE88</accession>
<proteinExistence type="predicted"/>
<keyword evidence="3" id="KW-0862">Zinc</keyword>
<feature type="compositionally biased region" description="Low complexity" evidence="5">
    <location>
        <begin position="423"/>
        <end position="433"/>
    </location>
</feature>
<evidence type="ECO:0000256" key="4">
    <source>
        <dbReference type="PROSITE-ProRule" id="PRU00042"/>
    </source>
</evidence>
<dbReference type="SUPFAM" id="SSF57667">
    <property type="entry name" value="beta-beta-alpha zinc fingers"/>
    <property type="match status" value="3"/>
</dbReference>
<evidence type="ECO:0000256" key="1">
    <source>
        <dbReference type="ARBA" id="ARBA00022723"/>
    </source>
</evidence>
<dbReference type="Pfam" id="PF00096">
    <property type="entry name" value="zf-C2H2"/>
    <property type="match status" value="3"/>
</dbReference>
<reference evidence="7" key="3">
    <citation type="submission" date="2025-08" db="UniProtKB">
        <authorList>
            <consortium name="Ensembl"/>
        </authorList>
    </citation>
    <scope>IDENTIFICATION</scope>
</reference>
<dbReference type="OMA" id="CVGRRFR"/>
<feature type="domain" description="C2H2-type" evidence="6">
    <location>
        <begin position="20"/>
        <end position="47"/>
    </location>
</feature>
<dbReference type="InParanoid" id="F7AE88"/>
<name>F7AE88_CIOIN</name>
<dbReference type="Ensembl" id="ENSCINT00000002445.3">
    <property type="protein sequence ID" value="ENSCINP00000002445.3"/>
    <property type="gene ID" value="ENSCING00000001258.3"/>
</dbReference>
<evidence type="ECO:0000259" key="6">
    <source>
        <dbReference type="PROSITE" id="PS50157"/>
    </source>
</evidence>
<feature type="domain" description="C2H2-type" evidence="6">
    <location>
        <begin position="727"/>
        <end position="755"/>
    </location>
</feature>
<reference evidence="7" key="2">
    <citation type="journal article" date="2008" name="Genome Biol.">
        <title>Improved genome assembly and evidence-based global gene model set for the chordate Ciona intestinalis: new insight into intron and operon populations.</title>
        <authorList>
            <person name="Satou Y."/>
            <person name="Mineta K."/>
            <person name="Ogasawara M."/>
            <person name="Sasakura Y."/>
            <person name="Shoguchi E."/>
            <person name="Ueno K."/>
            <person name="Yamada L."/>
            <person name="Matsumoto J."/>
            <person name="Wasserscheid J."/>
            <person name="Dewar K."/>
            <person name="Wiley G.B."/>
            <person name="Macmil S.L."/>
            <person name="Roe B.A."/>
            <person name="Zeller R.W."/>
            <person name="Hastings K.E."/>
            <person name="Lemaire P."/>
            <person name="Lindquist E."/>
            <person name="Endo T."/>
            <person name="Hotta K."/>
            <person name="Inaba K."/>
        </authorList>
    </citation>
    <scope>NUCLEOTIDE SEQUENCE [LARGE SCALE GENOMIC DNA]</scope>
    <source>
        <strain evidence="7">wild type</strain>
    </source>
</reference>
<dbReference type="SMART" id="SM00355">
    <property type="entry name" value="ZnF_C2H2"/>
    <property type="match status" value="6"/>
</dbReference>
<evidence type="ECO:0000256" key="2">
    <source>
        <dbReference type="ARBA" id="ARBA00022771"/>
    </source>
</evidence>
<dbReference type="FunFam" id="3.30.160.60:FF:004506">
    <property type="match status" value="1"/>
</dbReference>
<dbReference type="InterPro" id="IPR036236">
    <property type="entry name" value="Znf_C2H2_sf"/>
</dbReference>
<feature type="compositionally biased region" description="Basic residues" evidence="5">
    <location>
        <begin position="860"/>
        <end position="872"/>
    </location>
</feature>
<reference evidence="7" key="4">
    <citation type="submission" date="2025-09" db="UniProtKB">
        <authorList>
            <consortium name="Ensembl"/>
        </authorList>
    </citation>
    <scope>IDENTIFICATION</scope>
</reference>
<feature type="region of interest" description="Disordered" evidence="5">
    <location>
        <begin position="414"/>
        <end position="440"/>
    </location>
</feature>
<feature type="compositionally biased region" description="Basic residues" evidence="5">
    <location>
        <begin position="895"/>
        <end position="904"/>
    </location>
</feature>
<reference evidence="8" key="1">
    <citation type="journal article" date="2002" name="Science">
        <title>The draft genome of Ciona intestinalis: insights into chordate and vertebrate origins.</title>
        <authorList>
            <person name="Dehal P."/>
            <person name="Satou Y."/>
            <person name="Campbell R.K."/>
            <person name="Chapman J."/>
            <person name="Degnan B."/>
            <person name="De Tomaso A."/>
            <person name="Davidson B."/>
            <person name="Di Gregorio A."/>
            <person name="Gelpke M."/>
            <person name="Goodstein D.M."/>
            <person name="Harafuji N."/>
            <person name="Hastings K.E."/>
            <person name="Ho I."/>
            <person name="Hotta K."/>
            <person name="Huang W."/>
            <person name="Kawashima T."/>
            <person name="Lemaire P."/>
            <person name="Martinez D."/>
            <person name="Meinertzhagen I.A."/>
            <person name="Necula S."/>
            <person name="Nonaka M."/>
            <person name="Putnam N."/>
            <person name="Rash S."/>
            <person name="Saiga H."/>
            <person name="Satake M."/>
            <person name="Terry A."/>
            <person name="Yamada L."/>
            <person name="Wang H.G."/>
            <person name="Awazu S."/>
            <person name="Azumi K."/>
            <person name="Boore J."/>
            <person name="Branno M."/>
            <person name="Chin-Bow S."/>
            <person name="DeSantis R."/>
            <person name="Doyle S."/>
            <person name="Francino P."/>
            <person name="Keys D.N."/>
            <person name="Haga S."/>
            <person name="Hayashi H."/>
            <person name="Hino K."/>
            <person name="Imai K.S."/>
            <person name="Inaba K."/>
            <person name="Kano S."/>
            <person name="Kobayashi K."/>
            <person name="Kobayashi M."/>
            <person name="Lee B.I."/>
            <person name="Makabe K.W."/>
            <person name="Manohar C."/>
            <person name="Matassi G."/>
            <person name="Medina M."/>
            <person name="Mochizuki Y."/>
            <person name="Mount S."/>
            <person name="Morishita T."/>
            <person name="Miura S."/>
            <person name="Nakayama A."/>
            <person name="Nishizaka S."/>
            <person name="Nomoto H."/>
            <person name="Ohta F."/>
            <person name="Oishi K."/>
            <person name="Rigoutsos I."/>
            <person name="Sano M."/>
            <person name="Sasaki A."/>
            <person name="Sasakura Y."/>
            <person name="Shoguchi E."/>
            <person name="Shin-i T."/>
            <person name="Spagnuolo A."/>
            <person name="Stainier D."/>
            <person name="Suzuki M.M."/>
            <person name="Tassy O."/>
            <person name="Takatori N."/>
            <person name="Tokuoka M."/>
            <person name="Yagi K."/>
            <person name="Yoshizaki F."/>
            <person name="Wada S."/>
            <person name="Zhang C."/>
            <person name="Hyatt P.D."/>
            <person name="Larimer F."/>
            <person name="Detter C."/>
            <person name="Doggett N."/>
            <person name="Glavina T."/>
            <person name="Hawkins T."/>
            <person name="Richardson P."/>
            <person name="Lucas S."/>
            <person name="Kohara Y."/>
            <person name="Levine M."/>
            <person name="Satoh N."/>
            <person name="Rokhsar D.S."/>
        </authorList>
    </citation>
    <scope>NUCLEOTIDE SEQUENCE [LARGE SCALE GENOMIC DNA]</scope>
</reference>
<dbReference type="PROSITE" id="PS50157">
    <property type="entry name" value="ZINC_FINGER_C2H2_2"/>
    <property type="match status" value="6"/>
</dbReference>
<feature type="compositionally biased region" description="Basic and acidic residues" evidence="5">
    <location>
        <begin position="821"/>
        <end position="832"/>
    </location>
</feature>
<dbReference type="PROSITE" id="PS00028">
    <property type="entry name" value="ZINC_FINGER_C2H2_1"/>
    <property type="match status" value="5"/>
</dbReference>
<protein>
    <recommendedName>
        <fullName evidence="6">C2H2-type domain-containing protein</fullName>
    </recommendedName>
</protein>
<keyword evidence="1" id="KW-0479">Metal-binding</keyword>
<evidence type="ECO:0000313" key="8">
    <source>
        <dbReference type="Proteomes" id="UP000008144"/>
    </source>
</evidence>
<dbReference type="InterPro" id="IPR013087">
    <property type="entry name" value="Znf_C2H2_type"/>
</dbReference>